<gene>
    <name evidence="2" type="ORF">L195_g004620</name>
</gene>
<accession>A0A2K3NYJ2</accession>
<protein>
    <submittedName>
        <fullName evidence="2">Uncharacterized protein</fullName>
    </submittedName>
</protein>
<evidence type="ECO:0000256" key="1">
    <source>
        <dbReference type="SAM" id="Phobius"/>
    </source>
</evidence>
<dbReference type="STRING" id="57577.A0A2K3NYJ2"/>
<sequence length="204" mass="23193">MLRLLRFLSGYESDESDWSIGWLEPLGSDFESNDNDDEDDSSDNSFALVPCYSHGCKEVESSNNVLLKTENRQSKRNRAGPCGGNRKHLHMFLHGNYRNDDILKNVSKDWNELVEEIKVTSWRWSLGNYLRVPCMLYEWCWNPKDDFDLIFGLSAITGISSPSIGFGLRLNFPVWLLAPCSFAVLLVCGGLGLLFLACVMDLLR</sequence>
<proteinExistence type="predicted"/>
<feature type="transmembrane region" description="Helical" evidence="1">
    <location>
        <begin position="174"/>
        <end position="203"/>
    </location>
</feature>
<dbReference type="AlphaFoldDB" id="A0A2K3NYJ2"/>
<evidence type="ECO:0000313" key="2">
    <source>
        <dbReference type="EMBL" id="PNY08108.1"/>
    </source>
</evidence>
<organism evidence="2 3">
    <name type="scientific">Trifolium pratense</name>
    <name type="common">Red clover</name>
    <dbReference type="NCBI Taxonomy" id="57577"/>
    <lineage>
        <taxon>Eukaryota</taxon>
        <taxon>Viridiplantae</taxon>
        <taxon>Streptophyta</taxon>
        <taxon>Embryophyta</taxon>
        <taxon>Tracheophyta</taxon>
        <taxon>Spermatophyta</taxon>
        <taxon>Magnoliopsida</taxon>
        <taxon>eudicotyledons</taxon>
        <taxon>Gunneridae</taxon>
        <taxon>Pentapetalae</taxon>
        <taxon>rosids</taxon>
        <taxon>fabids</taxon>
        <taxon>Fabales</taxon>
        <taxon>Fabaceae</taxon>
        <taxon>Papilionoideae</taxon>
        <taxon>50 kb inversion clade</taxon>
        <taxon>NPAAA clade</taxon>
        <taxon>Hologalegina</taxon>
        <taxon>IRL clade</taxon>
        <taxon>Trifolieae</taxon>
        <taxon>Trifolium</taxon>
    </lineage>
</organism>
<reference evidence="2 3" key="1">
    <citation type="journal article" date="2014" name="Am. J. Bot.">
        <title>Genome assembly and annotation for red clover (Trifolium pratense; Fabaceae).</title>
        <authorList>
            <person name="Istvanek J."/>
            <person name="Jaros M."/>
            <person name="Krenek A."/>
            <person name="Repkova J."/>
        </authorList>
    </citation>
    <scope>NUCLEOTIDE SEQUENCE [LARGE SCALE GENOMIC DNA]</scope>
    <source>
        <strain evidence="3">cv. Tatra</strain>
        <tissue evidence="2">Young leaves</tissue>
    </source>
</reference>
<keyword evidence="1" id="KW-0472">Membrane</keyword>
<dbReference type="PANTHER" id="PTHR34464:SF3">
    <property type="entry name" value="OS09G0376300 PROTEIN"/>
    <property type="match status" value="1"/>
</dbReference>
<keyword evidence="1" id="KW-1133">Transmembrane helix</keyword>
<comment type="caution">
    <text evidence="2">The sequence shown here is derived from an EMBL/GenBank/DDBJ whole genome shotgun (WGS) entry which is preliminary data.</text>
</comment>
<dbReference type="Proteomes" id="UP000236291">
    <property type="component" value="Unassembled WGS sequence"/>
</dbReference>
<reference evidence="2 3" key="2">
    <citation type="journal article" date="2017" name="Front. Plant Sci.">
        <title>Gene Classification and Mining of Molecular Markers Useful in Red Clover (Trifolium pratense) Breeding.</title>
        <authorList>
            <person name="Istvanek J."/>
            <person name="Dluhosova J."/>
            <person name="Dluhos P."/>
            <person name="Patkova L."/>
            <person name="Nedelnik J."/>
            <person name="Repkova J."/>
        </authorList>
    </citation>
    <scope>NUCLEOTIDE SEQUENCE [LARGE SCALE GENOMIC DNA]</scope>
    <source>
        <strain evidence="3">cv. Tatra</strain>
        <tissue evidence="2">Young leaves</tissue>
    </source>
</reference>
<name>A0A2K3NYJ2_TRIPR</name>
<dbReference type="PANTHER" id="PTHR34464">
    <property type="entry name" value="OS09G0376300 PROTEIN"/>
    <property type="match status" value="1"/>
</dbReference>
<dbReference type="EMBL" id="ASHM01002299">
    <property type="protein sequence ID" value="PNY08108.1"/>
    <property type="molecule type" value="Genomic_DNA"/>
</dbReference>
<keyword evidence="1" id="KW-0812">Transmembrane</keyword>
<evidence type="ECO:0000313" key="3">
    <source>
        <dbReference type="Proteomes" id="UP000236291"/>
    </source>
</evidence>